<dbReference type="PROSITE" id="PS00237">
    <property type="entry name" value="G_PROTEIN_RECEP_F1_1"/>
    <property type="match status" value="1"/>
</dbReference>
<dbReference type="Pfam" id="PF00001">
    <property type="entry name" value="7tm_1"/>
    <property type="match status" value="1"/>
</dbReference>
<dbReference type="Gene3D" id="1.20.1070.10">
    <property type="entry name" value="Rhodopsin 7-helix transmembrane proteins"/>
    <property type="match status" value="1"/>
</dbReference>
<comment type="similarity">
    <text evidence="11">Belongs to the G-protein coupled receptor 1 family.</text>
</comment>
<dbReference type="PANTHER" id="PTHR24234:SF8">
    <property type="entry name" value="G-PROTEIN COUPLED RECEPTOR 4-LIKE"/>
    <property type="match status" value="1"/>
</dbReference>
<dbReference type="InterPro" id="IPR017452">
    <property type="entry name" value="GPCR_Rhodpsn_7TM"/>
</dbReference>
<keyword evidence="9" id="KW-0325">Glycoprotein</keyword>
<evidence type="ECO:0000256" key="1">
    <source>
        <dbReference type="ARBA" id="ARBA00004651"/>
    </source>
</evidence>
<name>A0A444UDJ7_ACIRT</name>
<feature type="transmembrane region" description="Helical" evidence="12">
    <location>
        <begin position="233"/>
        <end position="259"/>
    </location>
</feature>
<dbReference type="PROSITE" id="PS50262">
    <property type="entry name" value="G_PROTEIN_RECEP_F1_2"/>
    <property type="match status" value="1"/>
</dbReference>
<evidence type="ECO:0000256" key="2">
    <source>
        <dbReference type="ARBA" id="ARBA00022475"/>
    </source>
</evidence>
<evidence type="ECO:0000259" key="13">
    <source>
        <dbReference type="PROSITE" id="PS50262"/>
    </source>
</evidence>
<keyword evidence="5 11" id="KW-0297">G-protein coupled receptor</keyword>
<dbReference type="PRINTS" id="PR00237">
    <property type="entry name" value="GPCRRHODOPSN"/>
</dbReference>
<feature type="transmembrane region" description="Helical" evidence="12">
    <location>
        <begin position="64"/>
        <end position="87"/>
    </location>
</feature>
<evidence type="ECO:0000313" key="15">
    <source>
        <dbReference type="Proteomes" id="UP000289886"/>
    </source>
</evidence>
<evidence type="ECO:0000256" key="7">
    <source>
        <dbReference type="ARBA" id="ARBA00023157"/>
    </source>
</evidence>
<dbReference type="AlphaFoldDB" id="A0A444UDJ7"/>
<accession>A0A444UDJ7</accession>
<evidence type="ECO:0000313" key="14">
    <source>
        <dbReference type="EMBL" id="RXM33256.1"/>
    </source>
</evidence>
<dbReference type="PANTHER" id="PTHR24234">
    <property type="entry name" value="LYSOPHOSPHATIDIC ACID RECEPTOR 5/SPHINGOSYLPHOSPHORYLCHOLINE RECEPTOR"/>
    <property type="match status" value="1"/>
</dbReference>
<keyword evidence="10 11" id="KW-0807">Transducer</keyword>
<feature type="transmembrane region" description="Helical" evidence="12">
    <location>
        <begin position="279"/>
        <end position="300"/>
    </location>
</feature>
<feature type="transmembrane region" description="Helical" evidence="12">
    <location>
        <begin position="191"/>
        <end position="212"/>
    </location>
</feature>
<feature type="domain" description="G-protein coupled receptors family 1 profile" evidence="13">
    <location>
        <begin position="48"/>
        <end position="297"/>
    </location>
</feature>
<dbReference type="GO" id="GO:0005886">
    <property type="term" value="C:plasma membrane"/>
    <property type="evidence" value="ECO:0007669"/>
    <property type="project" value="UniProtKB-SubCell"/>
</dbReference>
<evidence type="ECO:0000256" key="3">
    <source>
        <dbReference type="ARBA" id="ARBA00022692"/>
    </source>
</evidence>
<organism evidence="14 15">
    <name type="scientific">Acipenser ruthenus</name>
    <name type="common">Sterlet sturgeon</name>
    <dbReference type="NCBI Taxonomy" id="7906"/>
    <lineage>
        <taxon>Eukaryota</taxon>
        <taxon>Metazoa</taxon>
        <taxon>Chordata</taxon>
        <taxon>Craniata</taxon>
        <taxon>Vertebrata</taxon>
        <taxon>Euteleostomi</taxon>
        <taxon>Actinopterygii</taxon>
        <taxon>Chondrostei</taxon>
        <taxon>Acipenseriformes</taxon>
        <taxon>Acipenseridae</taxon>
        <taxon>Acipenser</taxon>
    </lineage>
</organism>
<keyword evidence="6 12" id="KW-0472">Membrane</keyword>
<evidence type="ECO:0000256" key="11">
    <source>
        <dbReference type="RuleBase" id="RU000688"/>
    </source>
</evidence>
<dbReference type="OrthoDB" id="9946711at2759"/>
<dbReference type="GO" id="GO:0004930">
    <property type="term" value="F:G protein-coupled receptor activity"/>
    <property type="evidence" value="ECO:0007669"/>
    <property type="project" value="UniProtKB-KW"/>
</dbReference>
<reference evidence="14 15" key="1">
    <citation type="submission" date="2019-01" db="EMBL/GenBank/DDBJ databases">
        <title>Draft Genome and Complete Hox-Cluster Characterization of the Sterlet Sturgeon (Acipenser ruthenus).</title>
        <authorList>
            <person name="Wei Q."/>
        </authorList>
    </citation>
    <scope>NUCLEOTIDE SEQUENCE [LARGE SCALE GENOMIC DNA]</scope>
    <source>
        <strain evidence="14">WHYD16114868_AA</strain>
        <tissue evidence="14">Blood</tissue>
    </source>
</reference>
<comment type="caution">
    <text evidence="14">The sequence shown here is derived from an EMBL/GenBank/DDBJ whole genome shotgun (WGS) entry which is preliminary data.</text>
</comment>
<evidence type="ECO:0000256" key="6">
    <source>
        <dbReference type="ARBA" id="ARBA00023136"/>
    </source>
</evidence>
<evidence type="ECO:0000256" key="12">
    <source>
        <dbReference type="SAM" id="Phobius"/>
    </source>
</evidence>
<dbReference type="Proteomes" id="UP000289886">
    <property type="component" value="Unassembled WGS sequence"/>
</dbReference>
<keyword evidence="15" id="KW-1185">Reference proteome</keyword>
<comment type="subcellular location">
    <subcellularLocation>
        <location evidence="1">Cell membrane</location>
        <topology evidence="1">Multi-pass membrane protein</topology>
    </subcellularLocation>
</comment>
<sequence>MSTTTNNSCAIEQIMSNVANNTCGIDFTSDQVILPVVYGFVFCIGLPTNFLALYGLYHLVKTENVLPVFVINLLLSDLLQISTLPFWMDYYRNIHVWNFGAGACSIIGCIFYISMFVSIFFLCCIALERYLAIVHPLWFRKHGKLRNTCLICVGLWVFVISVTSVAFKLGFEDAESSLCMEKYPSDRSFAVFQLVAMAITFPLPLCFLVFLYRGIQRNITKVISVPDEEKKRIIGLLSLIIIIFILVFGPFHLMCYVNYMGVLLFEDSCDYESRTFIYFQFAIGLLSLNSALDPIMYLFLRKDYRKVVVNSFPYLQRLSIWSLGLAANQADSTSVQTAHTV</sequence>
<evidence type="ECO:0000256" key="4">
    <source>
        <dbReference type="ARBA" id="ARBA00022989"/>
    </source>
</evidence>
<keyword evidence="3 11" id="KW-0812">Transmembrane</keyword>
<feature type="transmembrane region" description="Helical" evidence="12">
    <location>
        <begin position="36"/>
        <end position="57"/>
    </location>
</feature>
<evidence type="ECO:0000256" key="9">
    <source>
        <dbReference type="ARBA" id="ARBA00023180"/>
    </source>
</evidence>
<keyword evidence="4 12" id="KW-1133">Transmembrane helix</keyword>
<dbReference type="InterPro" id="IPR000276">
    <property type="entry name" value="GPCR_Rhodpsn"/>
</dbReference>
<keyword evidence="8 11" id="KW-0675">Receptor</keyword>
<keyword evidence="7" id="KW-1015">Disulfide bond</keyword>
<dbReference type="PRINTS" id="PR01157">
    <property type="entry name" value="P2YPURNOCPTR"/>
</dbReference>
<gene>
    <name evidence="14" type="ORF">EOD39_5599</name>
</gene>
<feature type="transmembrane region" description="Helical" evidence="12">
    <location>
        <begin position="99"/>
        <end position="127"/>
    </location>
</feature>
<evidence type="ECO:0000256" key="5">
    <source>
        <dbReference type="ARBA" id="ARBA00023040"/>
    </source>
</evidence>
<protein>
    <submittedName>
        <fullName evidence="14">G-protein coupled receptor 4</fullName>
    </submittedName>
</protein>
<feature type="transmembrane region" description="Helical" evidence="12">
    <location>
        <begin position="148"/>
        <end position="171"/>
    </location>
</feature>
<evidence type="ECO:0000256" key="10">
    <source>
        <dbReference type="ARBA" id="ARBA00023224"/>
    </source>
</evidence>
<keyword evidence="2" id="KW-1003">Cell membrane</keyword>
<evidence type="ECO:0000256" key="8">
    <source>
        <dbReference type="ARBA" id="ARBA00023170"/>
    </source>
</evidence>
<dbReference type="EMBL" id="SCEB01214776">
    <property type="protein sequence ID" value="RXM33256.1"/>
    <property type="molecule type" value="Genomic_DNA"/>
</dbReference>
<dbReference type="SUPFAM" id="SSF81321">
    <property type="entry name" value="Family A G protein-coupled receptor-like"/>
    <property type="match status" value="1"/>
</dbReference>
<proteinExistence type="inferred from homology"/>